<comment type="caution">
    <text evidence="3">The sequence shown here is derived from an EMBL/GenBank/DDBJ whole genome shotgun (WGS) entry which is preliminary data.</text>
</comment>
<protein>
    <recommendedName>
        <fullName evidence="2">HMA domain-containing protein</fullName>
    </recommendedName>
</protein>
<evidence type="ECO:0000259" key="2">
    <source>
        <dbReference type="PROSITE" id="PS50846"/>
    </source>
</evidence>
<dbReference type="Proteomes" id="UP001314170">
    <property type="component" value="Unassembled WGS sequence"/>
</dbReference>
<evidence type="ECO:0000313" key="4">
    <source>
        <dbReference type="Proteomes" id="UP001314170"/>
    </source>
</evidence>
<accession>A0AAV1QQQ4</accession>
<feature type="compositionally biased region" description="Basic and acidic residues" evidence="1">
    <location>
        <begin position="85"/>
        <end position="98"/>
    </location>
</feature>
<sequence>MAEQVTTMLIKVDLECEKCQKKIKKVLCKIPEIQSQTYDQKANTVTITVVSCFPEKIMKKIRCKGGEAVKCIQIKVPEKPPVPTADKKHTPGKPDKTPSPEPVTGHPARIYLKACCSECYQGFGGGPCYHGHGRPTPQCYGRPVYGSWGGGSCSCRSRGYYVCRCEYVCENDPCTIM</sequence>
<dbReference type="InterPro" id="IPR036163">
    <property type="entry name" value="HMA_dom_sf"/>
</dbReference>
<evidence type="ECO:0000313" key="3">
    <source>
        <dbReference type="EMBL" id="CAK7323318.1"/>
    </source>
</evidence>
<dbReference type="PANTHER" id="PTHR47005">
    <property type="entry name" value="HEAVY METAL TRANSPORT/DETOXIFICATION SUPERFAMILY PROTEIN"/>
    <property type="match status" value="1"/>
</dbReference>
<dbReference type="SUPFAM" id="SSF55008">
    <property type="entry name" value="HMA, heavy metal-associated domain"/>
    <property type="match status" value="1"/>
</dbReference>
<feature type="region of interest" description="Disordered" evidence="1">
    <location>
        <begin position="79"/>
        <end position="104"/>
    </location>
</feature>
<organism evidence="3 4">
    <name type="scientific">Dovyalis caffra</name>
    <dbReference type="NCBI Taxonomy" id="77055"/>
    <lineage>
        <taxon>Eukaryota</taxon>
        <taxon>Viridiplantae</taxon>
        <taxon>Streptophyta</taxon>
        <taxon>Embryophyta</taxon>
        <taxon>Tracheophyta</taxon>
        <taxon>Spermatophyta</taxon>
        <taxon>Magnoliopsida</taxon>
        <taxon>eudicotyledons</taxon>
        <taxon>Gunneridae</taxon>
        <taxon>Pentapetalae</taxon>
        <taxon>rosids</taxon>
        <taxon>fabids</taxon>
        <taxon>Malpighiales</taxon>
        <taxon>Salicaceae</taxon>
        <taxon>Flacourtieae</taxon>
        <taxon>Dovyalis</taxon>
    </lineage>
</organism>
<keyword evidence="4" id="KW-1185">Reference proteome</keyword>
<dbReference type="InterPro" id="IPR006121">
    <property type="entry name" value="HMA_dom"/>
</dbReference>
<dbReference type="Pfam" id="PF00403">
    <property type="entry name" value="HMA"/>
    <property type="match status" value="1"/>
</dbReference>
<dbReference type="AlphaFoldDB" id="A0AAV1QQQ4"/>
<evidence type="ECO:0000256" key="1">
    <source>
        <dbReference type="SAM" id="MobiDB-lite"/>
    </source>
</evidence>
<feature type="domain" description="HMA" evidence="2">
    <location>
        <begin position="5"/>
        <end position="69"/>
    </location>
</feature>
<dbReference type="GO" id="GO:0046872">
    <property type="term" value="F:metal ion binding"/>
    <property type="evidence" value="ECO:0007669"/>
    <property type="project" value="InterPro"/>
</dbReference>
<dbReference type="PANTHER" id="PTHR47005:SF5">
    <property type="entry name" value="HEAVY METAL TRANSPORT_DETOXIFICATION SUPERFAMILY PROTEIN"/>
    <property type="match status" value="1"/>
</dbReference>
<name>A0AAV1QQQ4_9ROSI</name>
<dbReference type="PROSITE" id="PS50846">
    <property type="entry name" value="HMA_2"/>
    <property type="match status" value="1"/>
</dbReference>
<reference evidence="3 4" key="1">
    <citation type="submission" date="2024-01" db="EMBL/GenBank/DDBJ databases">
        <authorList>
            <person name="Waweru B."/>
        </authorList>
    </citation>
    <scope>NUCLEOTIDE SEQUENCE [LARGE SCALE GENOMIC DNA]</scope>
</reference>
<dbReference type="EMBL" id="CAWUPB010000079">
    <property type="protein sequence ID" value="CAK7323318.1"/>
    <property type="molecule type" value="Genomic_DNA"/>
</dbReference>
<gene>
    <name evidence="3" type="ORF">DCAF_LOCUS941</name>
</gene>
<proteinExistence type="predicted"/>
<dbReference type="Gene3D" id="3.30.70.100">
    <property type="match status" value="1"/>
</dbReference>